<evidence type="ECO:0008006" key="5">
    <source>
        <dbReference type="Google" id="ProtNLM"/>
    </source>
</evidence>
<evidence type="ECO:0000313" key="3">
    <source>
        <dbReference type="EMBL" id="TQO19514.1"/>
    </source>
</evidence>
<keyword evidence="2" id="KW-0732">Signal</keyword>
<organism evidence="3 4">
    <name type="scientific">Rhodoglobus vestalii</name>
    <dbReference type="NCBI Taxonomy" id="193384"/>
    <lineage>
        <taxon>Bacteria</taxon>
        <taxon>Bacillati</taxon>
        <taxon>Actinomycetota</taxon>
        <taxon>Actinomycetes</taxon>
        <taxon>Micrococcales</taxon>
        <taxon>Microbacteriaceae</taxon>
        <taxon>Rhodoglobus</taxon>
    </lineage>
</organism>
<keyword evidence="4" id="KW-1185">Reference proteome</keyword>
<dbReference type="PROSITE" id="PS51257">
    <property type="entry name" value="PROKAR_LIPOPROTEIN"/>
    <property type="match status" value="1"/>
</dbReference>
<gene>
    <name evidence="3" type="ORF">FB472_1074</name>
</gene>
<dbReference type="AlphaFoldDB" id="A0A8H2K5Y1"/>
<dbReference type="RefSeq" id="WP_141989968.1">
    <property type="nucleotide sequence ID" value="NZ_VFRA01000001.1"/>
</dbReference>
<proteinExistence type="predicted"/>
<feature type="chain" id="PRO_5034516370" description="Lipoprotein" evidence="2">
    <location>
        <begin position="27"/>
        <end position="208"/>
    </location>
</feature>
<evidence type="ECO:0000313" key="4">
    <source>
        <dbReference type="Proteomes" id="UP000316560"/>
    </source>
</evidence>
<dbReference type="EMBL" id="VFRA01000001">
    <property type="protein sequence ID" value="TQO19514.1"/>
    <property type="molecule type" value="Genomic_DNA"/>
</dbReference>
<accession>A0A8H2K5Y1</accession>
<dbReference type="OrthoDB" id="5081313at2"/>
<comment type="caution">
    <text evidence="3">The sequence shown here is derived from an EMBL/GenBank/DDBJ whole genome shotgun (WGS) entry which is preliminary data.</text>
</comment>
<sequence>MSVTARRVLAAAALIGFGASALTACASPSPEPTGAGTGMASAGDPTAAEPGEDSAPTGPECLIGDWYIAEDQMQKFYSALSESNSDFSISVSGGTGLSFSDATYAYTPDFAILLEVAGMEGRGAITGAISGEYSATDESITTSQEVSNIAVTVTVGGTTTDGTNLADSFLASAPINSAPYECGADGPIIQFDTGDGNPRVPIQLTPAG</sequence>
<name>A0A8H2K5Y1_9MICO</name>
<evidence type="ECO:0000256" key="2">
    <source>
        <dbReference type="SAM" id="SignalP"/>
    </source>
</evidence>
<protein>
    <recommendedName>
        <fullName evidence="5">Lipoprotein</fullName>
    </recommendedName>
</protein>
<dbReference type="Proteomes" id="UP000316560">
    <property type="component" value="Unassembled WGS sequence"/>
</dbReference>
<feature type="signal peptide" evidence="2">
    <location>
        <begin position="1"/>
        <end position="26"/>
    </location>
</feature>
<reference evidence="3 4" key="1">
    <citation type="submission" date="2019-06" db="EMBL/GenBank/DDBJ databases">
        <title>Sequencing the genomes of 1000 actinobacteria strains.</title>
        <authorList>
            <person name="Klenk H.-P."/>
        </authorList>
    </citation>
    <scope>NUCLEOTIDE SEQUENCE [LARGE SCALE GENOMIC DNA]</scope>
    <source>
        <strain evidence="3 4">DSM 21947</strain>
    </source>
</reference>
<feature type="region of interest" description="Disordered" evidence="1">
    <location>
        <begin position="28"/>
        <end position="59"/>
    </location>
</feature>
<evidence type="ECO:0000256" key="1">
    <source>
        <dbReference type="SAM" id="MobiDB-lite"/>
    </source>
</evidence>